<gene>
    <name evidence="9" type="ORF">LZ11_01017</name>
</gene>
<protein>
    <recommendedName>
        <fullName evidence="4">Hut operon positive regulatory protein</fullName>
    </recommendedName>
</protein>
<dbReference type="InterPro" id="IPR036482">
    <property type="entry name" value="Regulatory_HutP_sf"/>
</dbReference>
<evidence type="ECO:0000256" key="4">
    <source>
        <dbReference type="ARBA" id="ARBA00019377"/>
    </source>
</evidence>
<dbReference type="CDD" id="cd11640">
    <property type="entry name" value="HutP"/>
    <property type="match status" value="1"/>
</dbReference>
<evidence type="ECO:0000256" key="1">
    <source>
        <dbReference type="ARBA" id="ARBA00002945"/>
    </source>
</evidence>
<evidence type="ECO:0000256" key="3">
    <source>
        <dbReference type="ARBA" id="ARBA00011643"/>
    </source>
</evidence>
<dbReference type="SUPFAM" id="SSF111064">
    <property type="entry name" value="Hut operon positive regulatory protein HutP"/>
    <property type="match status" value="1"/>
</dbReference>
<proteinExistence type="inferred from homology"/>
<dbReference type="InterPro" id="IPR015111">
    <property type="entry name" value="Regulatory_HutP"/>
</dbReference>
<evidence type="ECO:0000256" key="6">
    <source>
        <dbReference type="ARBA" id="ARBA00023015"/>
    </source>
</evidence>
<dbReference type="AlphaFoldDB" id="A0A5S5AV11"/>
<keyword evidence="7" id="KW-0010">Activator</keyword>
<comment type="subunit">
    <text evidence="3">Homohexamer.</text>
</comment>
<accession>A0A5S5AV11</accession>
<evidence type="ECO:0000313" key="9">
    <source>
        <dbReference type="EMBL" id="TYP56736.1"/>
    </source>
</evidence>
<dbReference type="Gene3D" id="3.40.1510.10">
    <property type="entry name" value="Hut operon regulatory protein HutP"/>
    <property type="match status" value="1"/>
</dbReference>
<dbReference type="RefSeq" id="WP_148866801.1">
    <property type="nucleotide sequence ID" value="NZ_VNHO01000008.1"/>
</dbReference>
<dbReference type="GO" id="GO:0003723">
    <property type="term" value="F:RNA binding"/>
    <property type="evidence" value="ECO:0007669"/>
    <property type="project" value="UniProtKB-KW"/>
</dbReference>
<dbReference type="Pfam" id="PF09021">
    <property type="entry name" value="HutP"/>
    <property type="match status" value="1"/>
</dbReference>
<keyword evidence="6" id="KW-0805">Transcription regulation</keyword>
<dbReference type="EMBL" id="VNHO01000008">
    <property type="protein sequence ID" value="TYP56736.1"/>
    <property type="molecule type" value="Genomic_DNA"/>
</dbReference>
<keyword evidence="8" id="KW-0804">Transcription</keyword>
<comment type="similarity">
    <text evidence="2">Belongs to the HutP family.</text>
</comment>
<comment type="caution">
    <text evidence="9">The sequence shown here is derived from an EMBL/GenBank/DDBJ whole genome shotgun (WGS) entry which is preliminary data.</text>
</comment>
<dbReference type="Proteomes" id="UP000322294">
    <property type="component" value="Unassembled WGS sequence"/>
</dbReference>
<comment type="function">
    <text evidence="1">Antiterminator that binds to cis-acting regulatory sequences on the mRNA in the presence of histidine, thereby suppressing transcription termination and activating the hut operon for histidine utilization.</text>
</comment>
<evidence type="ECO:0000256" key="8">
    <source>
        <dbReference type="ARBA" id="ARBA00023163"/>
    </source>
</evidence>
<evidence type="ECO:0000256" key="7">
    <source>
        <dbReference type="ARBA" id="ARBA00023159"/>
    </source>
</evidence>
<sequence length="139" mass="15008">MEIAPETNIGKRALLLAITSTSEEEEALKKEFTDNDYICAVTGIGGDCDELKKRINVAVIGACLNNNIISKTPREIHAVIHATLEAKEGLLLGAPSGGHFAGKIAVVRHKDWLAVAIYGHSAMHMMTNHERVGLGIMHL</sequence>
<evidence type="ECO:0000256" key="5">
    <source>
        <dbReference type="ARBA" id="ARBA00022884"/>
    </source>
</evidence>
<evidence type="ECO:0000256" key="2">
    <source>
        <dbReference type="ARBA" id="ARBA00009992"/>
    </source>
</evidence>
<reference evidence="9 10" key="1">
    <citation type="submission" date="2019-07" db="EMBL/GenBank/DDBJ databases">
        <title>Genomic Encyclopedia of Type Strains, Phase I: the one thousand microbial genomes (KMG-I) project.</title>
        <authorList>
            <person name="Kyrpides N."/>
        </authorList>
    </citation>
    <scope>NUCLEOTIDE SEQUENCE [LARGE SCALE GENOMIC DNA]</scope>
    <source>
        <strain evidence="9 10">DSM 16647</strain>
    </source>
</reference>
<name>A0A5S5AV11_9FIRM</name>
<organism evidence="9 10">
    <name type="scientific">Thermosediminibacter litoriperuensis</name>
    <dbReference type="NCBI Taxonomy" id="291989"/>
    <lineage>
        <taxon>Bacteria</taxon>
        <taxon>Bacillati</taxon>
        <taxon>Bacillota</taxon>
        <taxon>Clostridia</taxon>
        <taxon>Thermosediminibacterales</taxon>
        <taxon>Thermosediminibacteraceae</taxon>
        <taxon>Thermosediminibacter</taxon>
    </lineage>
</organism>
<dbReference type="OrthoDB" id="1724774at2"/>
<keyword evidence="10" id="KW-1185">Reference proteome</keyword>
<evidence type="ECO:0000313" key="10">
    <source>
        <dbReference type="Proteomes" id="UP000322294"/>
    </source>
</evidence>
<keyword evidence="5" id="KW-0694">RNA-binding</keyword>